<sequence length="65" mass="7523">MPQTSRNSQRVLPKPAPTYLRYLDTIPTLHELFKTVSEYQMSHLNTVHNDCAHLKQRPGRVHATP</sequence>
<dbReference type="EMBL" id="JTDY01000034">
    <property type="protein sequence ID" value="KOB79280.1"/>
    <property type="molecule type" value="Genomic_DNA"/>
</dbReference>
<comment type="caution">
    <text evidence="1">The sequence shown here is derived from an EMBL/GenBank/DDBJ whole genome shotgun (WGS) entry which is preliminary data.</text>
</comment>
<name>A0A0L7LV15_OPEBR</name>
<gene>
    <name evidence="1" type="ORF">OBRU01_00714</name>
</gene>
<evidence type="ECO:0000313" key="1">
    <source>
        <dbReference type="EMBL" id="KOB79280.1"/>
    </source>
</evidence>
<reference evidence="1 2" key="1">
    <citation type="journal article" date="2015" name="Genome Biol. Evol.">
        <title>The genome of winter moth (Operophtera brumata) provides a genomic perspective on sexual dimorphism and phenology.</title>
        <authorList>
            <person name="Derks M.F."/>
            <person name="Smit S."/>
            <person name="Salis L."/>
            <person name="Schijlen E."/>
            <person name="Bossers A."/>
            <person name="Mateman C."/>
            <person name="Pijl A.S."/>
            <person name="de Ridder D."/>
            <person name="Groenen M.A."/>
            <person name="Visser M.E."/>
            <person name="Megens H.J."/>
        </authorList>
    </citation>
    <scope>NUCLEOTIDE SEQUENCE [LARGE SCALE GENOMIC DNA]</scope>
    <source>
        <strain evidence="1">WM2013NL</strain>
        <tissue evidence="1">Head and thorax</tissue>
    </source>
</reference>
<dbReference type="Proteomes" id="UP000037510">
    <property type="component" value="Unassembled WGS sequence"/>
</dbReference>
<proteinExistence type="predicted"/>
<dbReference type="AlphaFoldDB" id="A0A0L7LV15"/>
<accession>A0A0L7LV15</accession>
<organism evidence="1 2">
    <name type="scientific">Operophtera brumata</name>
    <name type="common">Winter moth</name>
    <name type="synonym">Phalaena brumata</name>
    <dbReference type="NCBI Taxonomy" id="104452"/>
    <lineage>
        <taxon>Eukaryota</taxon>
        <taxon>Metazoa</taxon>
        <taxon>Ecdysozoa</taxon>
        <taxon>Arthropoda</taxon>
        <taxon>Hexapoda</taxon>
        <taxon>Insecta</taxon>
        <taxon>Pterygota</taxon>
        <taxon>Neoptera</taxon>
        <taxon>Endopterygota</taxon>
        <taxon>Lepidoptera</taxon>
        <taxon>Glossata</taxon>
        <taxon>Ditrysia</taxon>
        <taxon>Geometroidea</taxon>
        <taxon>Geometridae</taxon>
        <taxon>Larentiinae</taxon>
        <taxon>Operophtera</taxon>
    </lineage>
</organism>
<evidence type="ECO:0000313" key="2">
    <source>
        <dbReference type="Proteomes" id="UP000037510"/>
    </source>
</evidence>
<feature type="non-terminal residue" evidence="1">
    <location>
        <position position="65"/>
    </location>
</feature>
<keyword evidence="2" id="KW-1185">Reference proteome</keyword>
<protein>
    <submittedName>
        <fullName evidence="1">Uncharacterized protein</fullName>
    </submittedName>
</protein>